<keyword evidence="4" id="KW-1003">Cell membrane</keyword>
<dbReference type="GO" id="GO:0016020">
    <property type="term" value="C:membrane"/>
    <property type="evidence" value="ECO:0007669"/>
    <property type="project" value="UniProtKB-SubCell"/>
</dbReference>
<dbReference type="InterPro" id="IPR003439">
    <property type="entry name" value="ABC_transporter-like_ATP-bd"/>
</dbReference>
<gene>
    <name evidence="9" type="primary">yddP_2</name>
    <name evidence="9" type="ORF">NCTC9128_04372</name>
</gene>
<name>A0A2X3EP29_KLEPN</name>
<accession>A0A2X3EP29</accession>
<proteinExistence type="inferred from homology"/>
<evidence type="ECO:0000259" key="8">
    <source>
        <dbReference type="Pfam" id="PF00005"/>
    </source>
</evidence>
<evidence type="ECO:0000256" key="6">
    <source>
        <dbReference type="ARBA" id="ARBA00038852"/>
    </source>
</evidence>
<evidence type="ECO:0000256" key="2">
    <source>
        <dbReference type="ARBA" id="ARBA00005417"/>
    </source>
</evidence>
<evidence type="ECO:0000256" key="7">
    <source>
        <dbReference type="ARBA" id="ARBA00047356"/>
    </source>
</evidence>
<dbReference type="GO" id="GO:0005524">
    <property type="term" value="F:ATP binding"/>
    <property type="evidence" value="ECO:0007669"/>
    <property type="project" value="InterPro"/>
</dbReference>
<keyword evidence="5" id="KW-0472">Membrane</keyword>
<comment type="similarity">
    <text evidence="2">Belongs to the ABC transporter superfamily.</text>
</comment>
<evidence type="ECO:0000256" key="4">
    <source>
        <dbReference type="ARBA" id="ARBA00022475"/>
    </source>
</evidence>
<evidence type="ECO:0000313" key="10">
    <source>
        <dbReference type="Proteomes" id="UP000251088"/>
    </source>
</evidence>
<dbReference type="PANTHER" id="PTHR43297:SF2">
    <property type="entry name" value="DIPEPTIDE TRANSPORT ATP-BINDING PROTEIN DPPD"/>
    <property type="match status" value="1"/>
</dbReference>
<sequence length="72" mass="7580">MTDIRLTVQGLAVDYPTARVVDNVSFTLGNERLALVGESGSGKSMTARALMGLVRKPGVVSAERLEVLGAMC</sequence>
<organism evidence="9 10">
    <name type="scientific">Klebsiella pneumoniae</name>
    <dbReference type="NCBI Taxonomy" id="573"/>
    <lineage>
        <taxon>Bacteria</taxon>
        <taxon>Pseudomonadati</taxon>
        <taxon>Pseudomonadota</taxon>
        <taxon>Gammaproteobacteria</taxon>
        <taxon>Enterobacterales</taxon>
        <taxon>Enterobacteriaceae</taxon>
        <taxon>Klebsiella/Raoultella group</taxon>
        <taxon>Klebsiella</taxon>
        <taxon>Klebsiella pneumoniae complex</taxon>
    </lineage>
</organism>
<dbReference type="EC" id="7.4.2.9" evidence="6"/>
<evidence type="ECO:0000256" key="3">
    <source>
        <dbReference type="ARBA" id="ARBA00022448"/>
    </source>
</evidence>
<dbReference type="EMBL" id="UAWN01000013">
    <property type="protein sequence ID" value="SQC38251.1"/>
    <property type="molecule type" value="Genomic_DNA"/>
</dbReference>
<dbReference type="Proteomes" id="UP000251088">
    <property type="component" value="Unassembled WGS sequence"/>
</dbReference>
<dbReference type="Gene3D" id="3.40.50.300">
    <property type="entry name" value="P-loop containing nucleotide triphosphate hydrolases"/>
    <property type="match status" value="1"/>
</dbReference>
<dbReference type="GO" id="GO:0016887">
    <property type="term" value="F:ATP hydrolysis activity"/>
    <property type="evidence" value="ECO:0007669"/>
    <property type="project" value="InterPro"/>
</dbReference>
<feature type="domain" description="ABC transporter" evidence="8">
    <location>
        <begin position="22"/>
        <end position="57"/>
    </location>
</feature>
<protein>
    <recommendedName>
        <fullName evidence="6">ABC-type dipeptide transporter</fullName>
        <ecNumber evidence="6">7.4.2.9</ecNumber>
    </recommendedName>
</protein>
<dbReference type="InterPro" id="IPR027417">
    <property type="entry name" value="P-loop_NTPase"/>
</dbReference>
<reference evidence="9 10" key="1">
    <citation type="submission" date="2018-06" db="EMBL/GenBank/DDBJ databases">
        <authorList>
            <consortium name="Pathogen Informatics"/>
            <person name="Doyle S."/>
        </authorList>
    </citation>
    <scope>NUCLEOTIDE SEQUENCE [LARGE SCALE GENOMIC DNA]</scope>
    <source>
        <strain evidence="9 10">NCTC9128</strain>
    </source>
</reference>
<evidence type="ECO:0000256" key="1">
    <source>
        <dbReference type="ARBA" id="ARBA00004370"/>
    </source>
</evidence>
<dbReference type="AlphaFoldDB" id="A0A2X3EP29"/>
<dbReference type="PANTHER" id="PTHR43297">
    <property type="entry name" value="OLIGOPEPTIDE TRANSPORT ATP-BINDING PROTEIN APPD"/>
    <property type="match status" value="1"/>
</dbReference>
<evidence type="ECO:0000256" key="5">
    <source>
        <dbReference type="ARBA" id="ARBA00023136"/>
    </source>
</evidence>
<keyword evidence="3" id="KW-0813">Transport</keyword>
<dbReference type="Pfam" id="PF00005">
    <property type="entry name" value="ABC_tran"/>
    <property type="match status" value="1"/>
</dbReference>
<dbReference type="InterPro" id="IPR050388">
    <property type="entry name" value="ABC_Ni/Peptide_Import"/>
</dbReference>
<dbReference type="SUPFAM" id="SSF52540">
    <property type="entry name" value="P-loop containing nucleoside triphosphate hydrolases"/>
    <property type="match status" value="1"/>
</dbReference>
<evidence type="ECO:0000313" key="9">
    <source>
        <dbReference type="EMBL" id="SQC38251.1"/>
    </source>
</evidence>
<comment type="subcellular location">
    <subcellularLocation>
        <location evidence="1">Membrane</location>
    </subcellularLocation>
</comment>
<comment type="catalytic activity">
    <reaction evidence="7">
        <text>a dipeptide(out) + ATP + H2O = a dipeptide(in) + ADP + phosphate + H(+)</text>
        <dbReference type="Rhea" id="RHEA:23120"/>
        <dbReference type="ChEBI" id="CHEBI:15377"/>
        <dbReference type="ChEBI" id="CHEBI:15378"/>
        <dbReference type="ChEBI" id="CHEBI:30616"/>
        <dbReference type="ChEBI" id="CHEBI:43474"/>
        <dbReference type="ChEBI" id="CHEBI:90799"/>
        <dbReference type="ChEBI" id="CHEBI:456216"/>
        <dbReference type="EC" id="7.4.2.9"/>
    </reaction>
</comment>